<dbReference type="AlphaFoldDB" id="A0A9E2KM62"/>
<proteinExistence type="predicted"/>
<reference evidence="1" key="1">
    <citation type="journal article" date="2021" name="PeerJ">
        <title>Extensive microbial diversity within the chicken gut microbiome revealed by metagenomics and culture.</title>
        <authorList>
            <person name="Gilroy R."/>
            <person name="Ravi A."/>
            <person name="Getino M."/>
            <person name="Pursley I."/>
            <person name="Horton D.L."/>
            <person name="Alikhan N.F."/>
            <person name="Baker D."/>
            <person name="Gharbi K."/>
            <person name="Hall N."/>
            <person name="Watson M."/>
            <person name="Adriaenssens E.M."/>
            <person name="Foster-Nyarko E."/>
            <person name="Jarju S."/>
            <person name="Secka A."/>
            <person name="Antonio M."/>
            <person name="Oren A."/>
            <person name="Chaudhuri R.R."/>
            <person name="La Ragione R."/>
            <person name="Hildebrand F."/>
            <person name="Pallen M.J."/>
        </authorList>
    </citation>
    <scope>NUCLEOTIDE SEQUENCE</scope>
    <source>
        <strain evidence="1">742</strain>
    </source>
</reference>
<comment type="caution">
    <text evidence="1">The sequence shown here is derived from an EMBL/GenBank/DDBJ whole genome shotgun (WGS) entry which is preliminary data.</text>
</comment>
<reference evidence="1" key="2">
    <citation type="submission" date="2021-04" db="EMBL/GenBank/DDBJ databases">
        <authorList>
            <person name="Gilroy R."/>
        </authorList>
    </citation>
    <scope>NUCLEOTIDE SEQUENCE</scope>
    <source>
        <strain evidence="1">742</strain>
    </source>
</reference>
<protein>
    <recommendedName>
        <fullName evidence="3">DUF4428 domain-containing protein</fullName>
    </recommendedName>
</protein>
<accession>A0A9E2KM62</accession>
<evidence type="ECO:0000313" key="1">
    <source>
        <dbReference type="EMBL" id="MBU3820037.1"/>
    </source>
</evidence>
<evidence type="ECO:0008006" key="3">
    <source>
        <dbReference type="Google" id="ProtNLM"/>
    </source>
</evidence>
<dbReference type="Proteomes" id="UP000824178">
    <property type="component" value="Unassembled WGS sequence"/>
</dbReference>
<sequence>MGLFGGKTACAVCGEKESKHLCTEIADGTLCPQCARYCIQSPLASVAAVRQAREENHRRFQQFHETKVLTQTLGGSIFVDLDHRLCYLSGQKKPKVEPLVFQFSEVEGYQLERVGEKTVTKTKGGLTRAVVGGALFGSAGAIVGASTAKTETKTTGGISILSVALNLGGLKTRVQLASPPLGAGTLLDSMMELGEEG</sequence>
<evidence type="ECO:0000313" key="2">
    <source>
        <dbReference type="Proteomes" id="UP000824178"/>
    </source>
</evidence>
<dbReference type="EMBL" id="JAHLFH010000138">
    <property type="protein sequence ID" value="MBU3820037.1"/>
    <property type="molecule type" value="Genomic_DNA"/>
</dbReference>
<organism evidence="1 2">
    <name type="scientific">Candidatus Faecalibacterium intestinavium</name>
    <dbReference type="NCBI Taxonomy" id="2838580"/>
    <lineage>
        <taxon>Bacteria</taxon>
        <taxon>Bacillati</taxon>
        <taxon>Bacillota</taxon>
        <taxon>Clostridia</taxon>
        <taxon>Eubacteriales</taxon>
        <taxon>Oscillospiraceae</taxon>
        <taxon>Faecalibacterium</taxon>
    </lineage>
</organism>
<name>A0A9E2KM62_9FIRM</name>
<gene>
    <name evidence="1" type="ORF">H9864_06680</name>
</gene>